<accession>A0A2N5TZP5</accession>
<reference evidence="2 3" key="1">
    <citation type="submission" date="2017-11" db="EMBL/GenBank/DDBJ databases">
        <title>De novo assembly and phasing of dikaryotic genomes from two isolates of Puccinia coronata f. sp. avenae, the causal agent of oat crown rust.</title>
        <authorList>
            <person name="Miller M.E."/>
            <person name="Zhang Y."/>
            <person name="Omidvar V."/>
            <person name="Sperschneider J."/>
            <person name="Schwessinger B."/>
            <person name="Raley C."/>
            <person name="Palmer J.M."/>
            <person name="Garnica D."/>
            <person name="Upadhyaya N."/>
            <person name="Rathjen J."/>
            <person name="Taylor J.M."/>
            <person name="Park R.F."/>
            <person name="Dodds P.N."/>
            <person name="Hirsch C.D."/>
            <person name="Kianian S.F."/>
            <person name="Figueroa M."/>
        </authorList>
    </citation>
    <scope>NUCLEOTIDE SEQUENCE [LARGE SCALE GENOMIC DNA]</scope>
    <source>
        <strain evidence="2">12SD80</strain>
    </source>
</reference>
<gene>
    <name evidence="2" type="ORF">PCASD_14846</name>
</gene>
<proteinExistence type="predicted"/>
<dbReference type="Proteomes" id="UP000235392">
    <property type="component" value="Unassembled WGS sequence"/>
</dbReference>
<organism evidence="2 3">
    <name type="scientific">Puccinia coronata f. sp. avenae</name>
    <dbReference type="NCBI Taxonomy" id="200324"/>
    <lineage>
        <taxon>Eukaryota</taxon>
        <taxon>Fungi</taxon>
        <taxon>Dikarya</taxon>
        <taxon>Basidiomycota</taxon>
        <taxon>Pucciniomycotina</taxon>
        <taxon>Pucciniomycetes</taxon>
        <taxon>Pucciniales</taxon>
        <taxon>Pucciniaceae</taxon>
        <taxon>Puccinia</taxon>
    </lineage>
</organism>
<comment type="caution">
    <text evidence="2">The sequence shown here is derived from an EMBL/GenBank/DDBJ whole genome shotgun (WGS) entry which is preliminary data.</text>
</comment>
<evidence type="ECO:0000313" key="2">
    <source>
        <dbReference type="EMBL" id="PLW30973.1"/>
    </source>
</evidence>
<evidence type="ECO:0000313" key="3">
    <source>
        <dbReference type="Proteomes" id="UP000235392"/>
    </source>
</evidence>
<feature type="region of interest" description="Disordered" evidence="1">
    <location>
        <begin position="1"/>
        <end position="36"/>
    </location>
</feature>
<sequence length="106" mass="11823">MTRKGNQSKLSGVIPSICDSSRRKFGKNNSSTTGPPASEDIWVIASPIKSIHFISSLSLLDSWGSSKRKPSERPLPTVVFCTFCCTLWDEIFIEKERSIFPKTLKS</sequence>
<protein>
    <submittedName>
        <fullName evidence="2">Uncharacterized protein</fullName>
    </submittedName>
</protein>
<name>A0A2N5TZP5_9BASI</name>
<feature type="compositionally biased region" description="Polar residues" evidence="1">
    <location>
        <begin position="1"/>
        <end position="10"/>
    </location>
</feature>
<dbReference type="AlphaFoldDB" id="A0A2N5TZP5"/>
<evidence type="ECO:0000256" key="1">
    <source>
        <dbReference type="SAM" id="MobiDB-lite"/>
    </source>
</evidence>
<dbReference type="EMBL" id="PGCI01000281">
    <property type="protein sequence ID" value="PLW30973.1"/>
    <property type="molecule type" value="Genomic_DNA"/>
</dbReference>